<name>A0A2P2NAJ6_RHIMU</name>
<dbReference type="EMBL" id="GGEC01059015">
    <property type="protein sequence ID" value="MBX39499.1"/>
    <property type="molecule type" value="Transcribed_RNA"/>
</dbReference>
<evidence type="ECO:0000313" key="1">
    <source>
        <dbReference type="EMBL" id="MBX39499.1"/>
    </source>
</evidence>
<accession>A0A2P2NAJ6</accession>
<dbReference type="AlphaFoldDB" id="A0A2P2NAJ6"/>
<organism evidence="1">
    <name type="scientific">Rhizophora mucronata</name>
    <name type="common">Asiatic mangrove</name>
    <dbReference type="NCBI Taxonomy" id="61149"/>
    <lineage>
        <taxon>Eukaryota</taxon>
        <taxon>Viridiplantae</taxon>
        <taxon>Streptophyta</taxon>
        <taxon>Embryophyta</taxon>
        <taxon>Tracheophyta</taxon>
        <taxon>Spermatophyta</taxon>
        <taxon>Magnoliopsida</taxon>
        <taxon>eudicotyledons</taxon>
        <taxon>Gunneridae</taxon>
        <taxon>Pentapetalae</taxon>
        <taxon>rosids</taxon>
        <taxon>fabids</taxon>
        <taxon>Malpighiales</taxon>
        <taxon>Rhizophoraceae</taxon>
        <taxon>Rhizophora</taxon>
    </lineage>
</organism>
<reference evidence="1" key="1">
    <citation type="submission" date="2018-02" db="EMBL/GenBank/DDBJ databases">
        <title>Rhizophora mucronata_Transcriptome.</title>
        <authorList>
            <person name="Meera S.P."/>
            <person name="Sreeshan A."/>
            <person name="Augustine A."/>
        </authorList>
    </citation>
    <scope>NUCLEOTIDE SEQUENCE</scope>
    <source>
        <tissue evidence="1">Leaf</tissue>
    </source>
</reference>
<proteinExistence type="predicted"/>
<sequence>MEREVKVPVMSKNLSYIFLWRRCILLQLSLTFVHNLISRVQGMNLVLKNLINKEKQAPLGGH</sequence>
<protein>
    <submittedName>
        <fullName evidence="1">Uncharacterized protein</fullName>
    </submittedName>
</protein>